<dbReference type="AlphaFoldDB" id="A0A0S8GBL3"/>
<dbReference type="Proteomes" id="UP000051096">
    <property type="component" value="Unassembled WGS sequence"/>
</dbReference>
<evidence type="ECO:0000256" key="5">
    <source>
        <dbReference type="ARBA" id="ARBA00023163"/>
    </source>
</evidence>
<dbReference type="EMBL" id="LJUO01000124">
    <property type="protein sequence ID" value="KPK69499.1"/>
    <property type="molecule type" value="Genomic_DNA"/>
</dbReference>
<feature type="domain" description="Transcription elongation factor GreA/GreB N-terminal" evidence="10">
    <location>
        <begin position="536"/>
        <end position="606"/>
    </location>
</feature>
<dbReference type="GO" id="GO:0003677">
    <property type="term" value="F:DNA binding"/>
    <property type="evidence" value="ECO:0007669"/>
    <property type="project" value="UniProtKB-UniRule"/>
</dbReference>
<keyword evidence="5 8" id="KW-0804">Transcription</keyword>
<dbReference type="InterPro" id="IPR001437">
    <property type="entry name" value="Tscrpt_elong_fac_GreA/B_C"/>
</dbReference>
<dbReference type="InterPro" id="IPR028624">
    <property type="entry name" value="Tscrpt_elong_fac_GreA/B"/>
</dbReference>
<evidence type="ECO:0000256" key="2">
    <source>
        <dbReference type="ARBA" id="ARBA00013729"/>
    </source>
</evidence>
<keyword evidence="3 8" id="KW-0805">Transcription regulation</keyword>
<dbReference type="PATRIC" id="fig|1703780.3.peg.1318"/>
<dbReference type="PANTHER" id="PTHR30437">
    <property type="entry name" value="TRANSCRIPTION ELONGATION FACTOR GREA"/>
    <property type="match status" value="1"/>
</dbReference>
<accession>A0A0S8GBL3</accession>
<comment type="function">
    <text evidence="6 8">Necessary for efficient RNA polymerase transcription elongation past template-encoded arresting sites. The arresting sites in DNA have the property of trapping a certain fraction of elongating RNA polymerases that pass through, resulting in locked ternary complexes. Cleavage of the nascent transcript by cleavage factors such as GreA or GreB allows the resumption of elongation from the new 3'terminus. GreA releases sequences of 2 to 3 nucleotides.</text>
</comment>
<dbReference type="InterPro" id="IPR036805">
    <property type="entry name" value="Tscrpt_elong_fac_GreA/B_N_sf"/>
</dbReference>
<protein>
    <recommendedName>
        <fullName evidence="2 8">Transcription elongation factor GreA</fullName>
    </recommendedName>
    <alternativeName>
        <fullName evidence="7 8">Transcript cleavage factor GreA</fullName>
    </alternativeName>
</protein>
<dbReference type="FunFam" id="1.10.287.180:FF:000001">
    <property type="entry name" value="Transcription elongation factor GreA"/>
    <property type="match status" value="1"/>
</dbReference>
<dbReference type="SUPFAM" id="SSF46557">
    <property type="entry name" value="GreA transcript cleavage protein, N-terminal domain"/>
    <property type="match status" value="1"/>
</dbReference>
<dbReference type="GO" id="GO:0032784">
    <property type="term" value="P:regulation of DNA-templated transcription elongation"/>
    <property type="evidence" value="ECO:0007669"/>
    <property type="project" value="UniProtKB-UniRule"/>
</dbReference>
<dbReference type="InterPro" id="IPR022691">
    <property type="entry name" value="Tscrpt_elong_fac_GreA/B_N"/>
</dbReference>
<evidence type="ECO:0000259" key="10">
    <source>
        <dbReference type="Pfam" id="PF03449"/>
    </source>
</evidence>
<reference evidence="11 12" key="1">
    <citation type="journal article" date="2015" name="Microbiome">
        <title>Genomic resolution of linkages in carbon, nitrogen, and sulfur cycling among widespread estuary sediment bacteria.</title>
        <authorList>
            <person name="Baker B.J."/>
            <person name="Lazar C.S."/>
            <person name="Teske A.P."/>
            <person name="Dick G.J."/>
        </authorList>
    </citation>
    <scope>NUCLEOTIDE SEQUENCE [LARGE SCALE GENOMIC DNA]</scope>
    <source>
        <strain evidence="11">SM23_60</strain>
    </source>
</reference>
<evidence type="ECO:0000256" key="7">
    <source>
        <dbReference type="ARBA" id="ARBA00030776"/>
    </source>
</evidence>
<comment type="similarity">
    <text evidence="1 8">Belongs to the GreA/GreB family.</text>
</comment>
<evidence type="ECO:0000256" key="1">
    <source>
        <dbReference type="ARBA" id="ARBA00008213"/>
    </source>
</evidence>
<dbReference type="GO" id="GO:0070063">
    <property type="term" value="F:RNA polymerase binding"/>
    <property type="evidence" value="ECO:0007669"/>
    <property type="project" value="InterPro"/>
</dbReference>
<gene>
    <name evidence="8" type="primary">greA</name>
    <name evidence="11" type="ORF">AMJ87_10420</name>
</gene>
<evidence type="ECO:0000313" key="11">
    <source>
        <dbReference type="EMBL" id="KPK69499.1"/>
    </source>
</evidence>
<evidence type="ECO:0000256" key="3">
    <source>
        <dbReference type="ARBA" id="ARBA00023015"/>
    </source>
</evidence>
<proteinExistence type="inferred from homology"/>
<feature type="domain" description="Transcription elongation factor GreA/GreB C-terminal" evidence="9">
    <location>
        <begin position="615"/>
        <end position="683"/>
    </location>
</feature>
<comment type="caution">
    <text evidence="11">The sequence shown here is derived from an EMBL/GenBank/DDBJ whole genome shotgun (WGS) entry which is preliminary data.</text>
</comment>
<dbReference type="Pfam" id="PF03449">
    <property type="entry name" value="GreA_GreB_N"/>
    <property type="match status" value="1"/>
</dbReference>
<evidence type="ECO:0000256" key="8">
    <source>
        <dbReference type="HAMAP-Rule" id="MF_00105"/>
    </source>
</evidence>
<sequence length="688" mass="79845">MELVERAKQAIIEKDFKKLDDIWTEMILDKDMQVSDALQITEMLKKSPESERALMLLEMLASHCESSKNYSDALTVYKSMLYFAKESKTIRDKIVQLYRTIHRESEHLEQYLELSGLNADVPIFRALEKLDEFLKFDIGTFFYFDRYGVGSVVEVRPETREIVVDFERKKRHFLKIEVARGLLTPLSPTHFLFLKQNAMDTLKQMSESEPLDLVLLLLKSFKTPLTAAQIKTQLLGIIDKNRIGTFWQHVRKELEQCDNIRITGRTTKMYAYSERAIDKTQQAIEAFGSAPAREKYLRAEEYSRKQPEVFNHIVPELAKIAIAQITKDPGLALDILMLFDEQEVREELPFTLDKLLDREKLTHIITTMQSAKHQSKLLQITKEKYPQSWISIHRDILFTSGDHELLNIVATSLATEHDALSDMYQTIFSVPKQYPHQFQWLLKKIQDGALNEYQQPKFLPRLIESTSYVKGVKGLINKILSHEKFDTILGAASEQEAQHIMNALEHSSLPEYKINDFLKIIEYHFPQFFEKERAVIWTTESALNGKKEELRKLVDVDIPQNKKDISRAREFGDLSENFEYKAAKEKQDQLYQKLRLLETEIRQAKIIDTSHVPIDEVNIGTTARLKSSSGDVDREYTILGKWDSDLDQHIISYEAPLAKVLLGKKRGDAVTIDDVVYKIVEIKRYSEL</sequence>
<dbReference type="HAMAP" id="MF_00105">
    <property type="entry name" value="GreA_GreB"/>
    <property type="match status" value="1"/>
</dbReference>
<organism evidence="11 12">
    <name type="scientific">candidate division WOR_3 bacterium SM23_60</name>
    <dbReference type="NCBI Taxonomy" id="1703780"/>
    <lineage>
        <taxon>Bacteria</taxon>
        <taxon>Bacteria division WOR-3</taxon>
    </lineage>
</organism>
<dbReference type="GO" id="GO:0006354">
    <property type="term" value="P:DNA-templated transcription elongation"/>
    <property type="evidence" value="ECO:0007669"/>
    <property type="project" value="TreeGrafter"/>
</dbReference>
<keyword evidence="4 8" id="KW-0238">DNA-binding</keyword>
<dbReference type="Gene3D" id="3.10.50.30">
    <property type="entry name" value="Transcription elongation factor, GreA/GreB, C-terminal domain"/>
    <property type="match status" value="1"/>
</dbReference>
<dbReference type="InterPro" id="IPR036953">
    <property type="entry name" value="GreA/GreB_C_sf"/>
</dbReference>
<dbReference type="Gene3D" id="1.10.287.180">
    <property type="entry name" value="Transcription elongation factor, GreA/GreB, N-terminal domain"/>
    <property type="match status" value="1"/>
</dbReference>
<evidence type="ECO:0000256" key="6">
    <source>
        <dbReference type="ARBA" id="ARBA00024916"/>
    </source>
</evidence>
<dbReference type="SUPFAM" id="SSF54534">
    <property type="entry name" value="FKBP-like"/>
    <property type="match status" value="1"/>
</dbReference>
<evidence type="ECO:0000313" key="12">
    <source>
        <dbReference type="Proteomes" id="UP000051096"/>
    </source>
</evidence>
<dbReference type="PANTHER" id="PTHR30437:SF4">
    <property type="entry name" value="TRANSCRIPTION ELONGATION FACTOR GREA"/>
    <property type="match status" value="1"/>
</dbReference>
<evidence type="ECO:0000259" key="9">
    <source>
        <dbReference type="Pfam" id="PF01272"/>
    </source>
</evidence>
<dbReference type="InterPro" id="IPR023459">
    <property type="entry name" value="Tscrpt_elong_fac_GreA/B_fam"/>
</dbReference>
<name>A0A0S8GBL3_UNCW3</name>
<dbReference type="Pfam" id="PF01272">
    <property type="entry name" value="GreA_GreB"/>
    <property type="match status" value="1"/>
</dbReference>
<evidence type="ECO:0000256" key="4">
    <source>
        <dbReference type="ARBA" id="ARBA00023125"/>
    </source>
</evidence>